<feature type="region of interest" description="Disordered" evidence="8">
    <location>
        <begin position="184"/>
        <end position="257"/>
    </location>
</feature>
<evidence type="ECO:0000256" key="2">
    <source>
        <dbReference type="ARBA" id="ARBA00022763"/>
    </source>
</evidence>
<comment type="similarity">
    <text evidence="6">Belongs to the XRCC4-XLF family. XLF subfamily.</text>
</comment>
<dbReference type="OrthoDB" id="2155935at2759"/>
<dbReference type="Gene3D" id="2.170.210.10">
    <property type="entry name" value="DNA double-strand break repair and VJ recombination XRCC4, N-terminal"/>
    <property type="match status" value="1"/>
</dbReference>
<dbReference type="GO" id="GO:0032807">
    <property type="term" value="C:DNA ligase IV complex"/>
    <property type="evidence" value="ECO:0007669"/>
    <property type="project" value="TreeGrafter"/>
</dbReference>
<protein>
    <recommendedName>
        <fullName evidence="7">Non-homologous end-joining factor 1</fullName>
    </recommendedName>
</protein>
<accession>A0A068RMP0</accession>
<dbReference type="Proteomes" id="UP000027586">
    <property type="component" value="Unassembled WGS sequence"/>
</dbReference>
<dbReference type="VEuPathDB" id="FungiDB:LCOR_02899.1"/>
<evidence type="ECO:0000313" key="11">
    <source>
        <dbReference type="Proteomes" id="UP000027586"/>
    </source>
</evidence>
<keyword evidence="3" id="KW-0238">DNA-binding</keyword>
<gene>
    <name evidence="10" type="ORF">LCOR_02899.1</name>
</gene>
<dbReference type="GO" id="GO:0045027">
    <property type="term" value="F:DNA end binding"/>
    <property type="evidence" value="ECO:0007669"/>
    <property type="project" value="TreeGrafter"/>
</dbReference>
<comment type="subcellular location">
    <subcellularLocation>
        <location evidence="1">Nucleus</location>
    </subcellularLocation>
</comment>
<dbReference type="InterPro" id="IPR052287">
    <property type="entry name" value="NHEJ_factor"/>
</dbReference>
<comment type="caution">
    <text evidence="10">The sequence shown here is derived from an EMBL/GenBank/DDBJ whole genome shotgun (WGS) entry which is preliminary data.</text>
</comment>
<evidence type="ECO:0000256" key="1">
    <source>
        <dbReference type="ARBA" id="ARBA00004123"/>
    </source>
</evidence>
<dbReference type="InterPro" id="IPR015381">
    <property type="entry name" value="XLF-like_N"/>
</dbReference>
<organism evidence="10 11">
    <name type="scientific">Lichtheimia corymbifera JMRC:FSU:9682</name>
    <dbReference type="NCBI Taxonomy" id="1263082"/>
    <lineage>
        <taxon>Eukaryota</taxon>
        <taxon>Fungi</taxon>
        <taxon>Fungi incertae sedis</taxon>
        <taxon>Mucoromycota</taxon>
        <taxon>Mucoromycotina</taxon>
        <taxon>Mucoromycetes</taxon>
        <taxon>Mucorales</taxon>
        <taxon>Lichtheimiaceae</taxon>
        <taxon>Lichtheimia</taxon>
    </lineage>
</organism>
<dbReference type="CDD" id="cd22285">
    <property type="entry name" value="HD_XLF_N"/>
    <property type="match status" value="1"/>
</dbReference>
<evidence type="ECO:0000256" key="6">
    <source>
        <dbReference type="ARBA" id="ARBA00025747"/>
    </source>
</evidence>
<feature type="domain" description="XLF-like N-terminal" evidence="9">
    <location>
        <begin position="14"/>
        <end position="126"/>
    </location>
</feature>
<keyword evidence="11" id="KW-1185">Reference proteome</keyword>
<dbReference type="InterPro" id="IPR038051">
    <property type="entry name" value="XRCC4-like_N_sf"/>
</dbReference>
<keyword evidence="5" id="KW-0539">Nucleus</keyword>
<dbReference type="PANTHER" id="PTHR32235">
    <property type="entry name" value="NON-HOMOLOGOUS END-JOINING FACTOR 1"/>
    <property type="match status" value="1"/>
</dbReference>
<feature type="compositionally biased region" description="Basic residues" evidence="8">
    <location>
        <begin position="247"/>
        <end position="257"/>
    </location>
</feature>
<keyword evidence="4" id="KW-0234">DNA repair</keyword>
<evidence type="ECO:0000256" key="4">
    <source>
        <dbReference type="ARBA" id="ARBA00023204"/>
    </source>
</evidence>
<evidence type="ECO:0000256" key="8">
    <source>
        <dbReference type="SAM" id="MobiDB-lite"/>
    </source>
</evidence>
<evidence type="ECO:0000259" key="9">
    <source>
        <dbReference type="Pfam" id="PF09302"/>
    </source>
</evidence>
<dbReference type="Pfam" id="PF09302">
    <property type="entry name" value="XLF"/>
    <property type="match status" value="1"/>
</dbReference>
<feature type="compositionally biased region" description="Basic and acidic residues" evidence="8">
    <location>
        <begin position="231"/>
        <end position="246"/>
    </location>
</feature>
<name>A0A068RMP0_9FUNG</name>
<dbReference type="PANTHER" id="PTHR32235:SF1">
    <property type="entry name" value="NON-HOMOLOGOUS END-JOINING FACTOR 1"/>
    <property type="match status" value="1"/>
</dbReference>
<feature type="compositionally biased region" description="Basic and acidic residues" evidence="8">
    <location>
        <begin position="186"/>
        <end position="201"/>
    </location>
</feature>
<evidence type="ECO:0000256" key="7">
    <source>
        <dbReference type="ARBA" id="ARBA00044529"/>
    </source>
</evidence>
<keyword evidence="2" id="KW-0227">DNA damage</keyword>
<reference evidence="10" key="1">
    <citation type="submission" date="2013-08" db="EMBL/GenBank/DDBJ databases">
        <title>Gene expansion shapes genome architecture in the human pathogen Lichtheimia corymbifera: an evolutionary genomics analysis in the ancient terrestrial Mucorales (Mucoromycotina).</title>
        <authorList>
            <person name="Schwartze V.U."/>
            <person name="Winter S."/>
            <person name="Shelest E."/>
            <person name="Marcet-Houben M."/>
            <person name="Horn F."/>
            <person name="Wehner S."/>
            <person name="Hoffmann K."/>
            <person name="Riege K."/>
            <person name="Sammeth M."/>
            <person name="Nowrousian M."/>
            <person name="Valiante V."/>
            <person name="Linde J."/>
            <person name="Jacobsen I.D."/>
            <person name="Marz M."/>
            <person name="Brakhage A.A."/>
            <person name="Gabaldon T."/>
            <person name="Bocker S."/>
            <person name="Voigt K."/>
        </authorList>
    </citation>
    <scope>NUCLEOTIDE SEQUENCE [LARGE SCALE GENOMIC DNA]</scope>
    <source>
        <strain evidence="10">FSU 9682</strain>
    </source>
</reference>
<sequence length="257" mass="29287">MDPWANNVLMTKRWFCVETTDDVYYIKHHFESTDYCLLVTNLRQVWIDTAHAPDIIAQATRHHLDIDSDDQVEQLLTELWVLLNDLGRCEFQRDNPHGNRRKDVLKIVCKENKGIASLTWTFDCKPVDDASTVLYDHFISPMLCMMSSKEDNGKKCLDDAWLTGLAAASKAMVDAEAAAAAAAAADAEKDERESVPEDVQTKQESASPSIASSLSSSQNKETPESIAEEETQSKKRLEEEIDEERRQHRQKRKRVFR</sequence>
<evidence type="ECO:0000313" key="10">
    <source>
        <dbReference type="EMBL" id="CDH51259.1"/>
    </source>
</evidence>
<evidence type="ECO:0000256" key="3">
    <source>
        <dbReference type="ARBA" id="ARBA00023125"/>
    </source>
</evidence>
<feature type="compositionally biased region" description="Low complexity" evidence="8">
    <location>
        <begin position="205"/>
        <end position="217"/>
    </location>
</feature>
<dbReference type="EMBL" id="CBTN010000009">
    <property type="protein sequence ID" value="CDH51259.1"/>
    <property type="molecule type" value="Genomic_DNA"/>
</dbReference>
<dbReference type="STRING" id="1263082.A0A068RMP0"/>
<dbReference type="GO" id="GO:0006303">
    <property type="term" value="P:double-strand break repair via nonhomologous end joining"/>
    <property type="evidence" value="ECO:0007669"/>
    <property type="project" value="UniProtKB-ARBA"/>
</dbReference>
<dbReference type="AlphaFoldDB" id="A0A068RMP0"/>
<proteinExistence type="inferred from homology"/>
<evidence type="ECO:0000256" key="5">
    <source>
        <dbReference type="ARBA" id="ARBA00023242"/>
    </source>
</evidence>